<organism evidence="3 4">
    <name type="scientific">Rhodococcus maanshanensis</name>
    <dbReference type="NCBI Taxonomy" id="183556"/>
    <lineage>
        <taxon>Bacteria</taxon>
        <taxon>Bacillati</taxon>
        <taxon>Actinomycetota</taxon>
        <taxon>Actinomycetes</taxon>
        <taxon>Mycobacteriales</taxon>
        <taxon>Nocardiaceae</taxon>
        <taxon>Rhodococcus</taxon>
    </lineage>
</organism>
<evidence type="ECO:0000313" key="3">
    <source>
        <dbReference type="EMBL" id="SEK46730.1"/>
    </source>
</evidence>
<feature type="domain" description="Phytase-like" evidence="2">
    <location>
        <begin position="60"/>
        <end position="373"/>
    </location>
</feature>
<evidence type="ECO:0000256" key="1">
    <source>
        <dbReference type="SAM" id="SignalP"/>
    </source>
</evidence>
<evidence type="ECO:0000259" key="2">
    <source>
        <dbReference type="Pfam" id="PF13449"/>
    </source>
</evidence>
<accession>A0A1H7HCN1</accession>
<proteinExistence type="predicted"/>
<dbReference type="Proteomes" id="UP000198677">
    <property type="component" value="Unassembled WGS sequence"/>
</dbReference>
<protein>
    <submittedName>
        <fullName evidence="3">Uncharacterized conserved protein</fullName>
    </submittedName>
</protein>
<dbReference type="AlphaFoldDB" id="A0A1H7HCN1"/>
<evidence type="ECO:0000313" key="4">
    <source>
        <dbReference type="Proteomes" id="UP000198677"/>
    </source>
</evidence>
<gene>
    <name evidence="3" type="ORF">SAMN05444583_10251</name>
</gene>
<dbReference type="PANTHER" id="PTHR37957:SF1">
    <property type="entry name" value="PHYTASE-LIKE DOMAIN-CONTAINING PROTEIN"/>
    <property type="match status" value="1"/>
</dbReference>
<feature type="signal peptide" evidence="1">
    <location>
        <begin position="1"/>
        <end position="26"/>
    </location>
</feature>
<reference evidence="4" key="1">
    <citation type="submission" date="2016-10" db="EMBL/GenBank/DDBJ databases">
        <authorList>
            <person name="Varghese N."/>
            <person name="Submissions S."/>
        </authorList>
    </citation>
    <scope>NUCLEOTIDE SEQUENCE [LARGE SCALE GENOMIC DNA]</scope>
    <source>
        <strain evidence="4">DSM 44675</strain>
    </source>
</reference>
<keyword evidence="1" id="KW-0732">Signal</keyword>
<dbReference type="EMBL" id="FOAW01000002">
    <property type="protein sequence ID" value="SEK46730.1"/>
    <property type="molecule type" value="Genomic_DNA"/>
</dbReference>
<dbReference type="PANTHER" id="PTHR37957">
    <property type="entry name" value="BLR7070 PROTEIN"/>
    <property type="match status" value="1"/>
</dbReference>
<feature type="chain" id="PRO_5011434228" evidence="1">
    <location>
        <begin position="27"/>
        <end position="418"/>
    </location>
</feature>
<dbReference type="InterPro" id="IPR027372">
    <property type="entry name" value="Phytase-like_dom"/>
</dbReference>
<name>A0A1H7HCN1_9NOCA</name>
<dbReference type="OrthoDB" id="9758957at2"/>
<sequence>MRTHTTMLTAAAAAVLAAVAAAPASAAPPAAPIVKSSATLPATPLSDVARQITDDRGVNLGGIGSGIFPIGGGEYWTVTDRGPNGEVKVDGADRRTFVVPEFTPALVRIRVQGDRIAVLETLPLTTPAGAPVTGLSNLPRDEKPYAADAATLLPLNPNGLDTEGVVRTPDGHFWLVDEYGPSIVEADATGHVVARHVPAGLEDDYTAAGVAYPVTGSLPAGLADRKVNRGFEDIALLPDGHTVAVALQSSVVVSGDKDRTVTELLTFDTATRTTVHEFGYQFDDPSTFAAGTRGRDLKISALIPLSQNRVLVEERTDTEARFHAVDLDPARALITSADKTLFANLAGVAGVPGKIEGAALRGNRLILISDNDFGFDGTRAYAAGQDVAGSGIETVLVEVKVDDGAGSSDLPFPITPLS</sequence>
<dbReference type="Pfam" id="PF13449">
    <property type="entry name" value="Phytase-like"/>
    <property type="match status" value="1"/>
</dbReference>
<dbReference type="SUPFAM" id="SSF101898">
    <property type="entry name" value="NHL repeat"/>
    <property type="match status" value="1"/>
</dbReference>
<keyword evidence="4" id="KW-1185">Reference proteome</keyword>
<dbReference type="RefSeq" id="WP_143069387.1">
    <property type="nucleotide sequence ID" value="NZ_FOAW01000002.1"/>
</dbReference>